<dbReference type="EMBL" id="MIND01000018">
    <property type="protein sequence ID" value="POF89582.1"/>
    <property type="molecule type" value="Genomic_DNA"/>
</dbReference>
<dbReference type="Proteomes" id="UP000237194">
    <property type="component" value="Unassembled WGS sequence"/>
</dbReference>
<accession>A0A2S3WF63</accession>
<comment type="caution">
    <text evidence="1">The sequence shown here is derived from an EMBL/GenBank/DDBJ whole genome shotgun (WGS) entry which is preliminary data.</text>
</comment>
<evidence type="ECO:0000313" key="2">
    <source>
        <dbReference type="Proteomes" id="UP000237194"/>
    </source>
</evidence>
<sequence length="101" mass="11444">MRAGSGHVDGVFTTEHQLAARYQCLVQRCDQPWQVFDVVEGERTVGQIEPCCWQREALQISDAVLDRRIMGIVPGTREHVLRQVLAAQLVEQLRTLAPPHQ</sequence>
<reference evidence="1 2" key="2">
    <citation type="submission" date="2018-03" db="EMBL/GenBank/DDBJ databases">
        <title>Draft genome of Pseudomonas putida strain KT-27.</title>
        <authorList>
            <person name="Yoshizawa S."/>
            <person name="Khan N.H."/>
            <person name="Nishimura M."/>
            <person name="Chiura H.X."/>
            <person name="Ogura Y."/>
            <person name="Hayashi T."/>
            <person name="Kogure K."/>
        </authorList>
    </citation>
    <scope>NUCLEOTIDE SEQUENCE [LARGE SCALE GENOMIC DNA]</scope>
    <source>
        <strain evidence="1 2">KT-27</strain>
    </source>
</reference>
<dbReference type="AlphaFoldDB" id="A0A2S3WF63"/>
<gene>
    <name evidence="1" type="ORF">BGP80_17060</name>
</gene>
<name>A0A2S3WF63_PSEPU</name>
<evidence type="ECO:0000313" key="1">
    <source>
        <dbReference type="EMBL" id="POF89582.1"/>
    </source>
</evidence>
<reference evidence="1 2" key="1">
    <citation type="submission" date="2016-08" db="EMBL/GenBank/DDBJ databases">
        <authorList>
            <person name="Seilhamer J.J."/>
        </authorList>
    </citation>
    <scope>NUCLEOTIDE SEQUENCE [LARGE SCALE GENOMIC DNA]</scope>
    <source>
        <strain evidence="1 2">KT-27</strain>
    </source>
</reference>
<proteinExistence type="predicted"/>
<organism evidence="1 2">
    <name type="scientific">Pseudomonas putida</name>
    <name type="common">Arthrobacter siderocapsulatus</name>
    <dbReference type="NCBI Taxonomy" id="303"/>
    <lineage>
        <taxon>Bacteria</taxon>
        <taxon>Pseudomonadati</taxon>
        <taxon>Pseudomonadota</taxon>
        <taxon>Gammaproteobacteria</taxon>
        <taxon>Pseudomonadales</taxon>
        <taxon>Pseudomonadaceae</taxon>
        <taxon>Pseudomonas</taxon>
    </lineage>
</organism>
<protein>
    <submittedName>
        <fullName evidence="1">Uncharacterized protein</fullName>
    </submittedName>
</protein>